<keyword evidence="1" id="KW-0175">Coiled coil</keyword>
<feature type="coiled-coil region" evidence="1">
    <location>
        <begin position="257"/>
        <end position="284"/>
    </location>
</feature>
<accession>A0A1H3U8T6</accession>
<evidence type="ECO:0000313" key="3">
    <source>
        <dbReference type="Proteomes" id="UP000199663"/>
    </source>
</evidence>
<dbReference type="Proteomes" id="UP000199663">
    <property type="component" value="Unassembled WGS sequence"/>
</dbReference>
<organism evidence="2 3">
    <name type="scientific">Rhodonellum ikkaensis</name>
    <dbReference type="NCBI Taxonomy" id="336829"/>
    <lineage>
        <taxon>Bacteria</taxon>
        <taxon>Pseudomonadati</taxon>
        <taxon>Bacteroidota</taxon>
        <taxon>Cytophagia</taxon>
        <taxon>Cytophagales</taxon>
        <taxon>Cytophagaceae</taxon>
        <taxon>Rhodonellum</taxon>
    </lineage>
</organism>
<evidence type="ECO:0000256" key="1">
    <source>
        <dbReference type="SAM" id="Coils"/>
    </source>
</evidence>
<reference evidence="2 3" key="1">
    <citation type="submission" date="2016-10" db="EMBL/GenBank/DDBJ databases">
        <authorList>
            <person name="Varghese N."/>
            <person name="Submissions S."/>
        </authorList>
    </citation>
    <scope>NUCLEOTIDE SEQUENCE [LARGE SCALE GENOMIC DNA]</scope>
    <source>
        <strain evidence="2 3">DSM 17997</strain>
    </source>
</reference>
<sequence length="304" mass="36136">MIDDIKFEIPFDPPLEFRQKITHPFEWNGMVFSPEFNKNGDVTSYTGELKNLYLKMISGKIIVVNSLHKFYHGNNYSEFTEWEIKQCMETLSAVFGDVFWESRITKLTVAINLECDPKRIIERLISFKGNPMEPMRPRNSRTVYGKRYPSTHYNIKIYDKQFEVKKCDRLDIVPTLRIEIEMNMAYFQKRRLNPILIFNPRDLWSQSAAAFLTFELYEVISSLGFDYGLDPEQARDFHDASVIIFMSNPLFKKVLKKKSNYRTYKGYERRLEELRQEFKGEDYNQMLEKLLEKKLKFLNSIPVA</sequence>
<comment type="caution">
    <text evidence="2">The sequence shown here is derived from an EMBL/GenBank/DDBJ whole genome shotgun (WGS) entry which is preliminary data.</text>
</comment>
<name>A0A1H3U8T6_9BACT</name>
<proteinExistence type="predicted"/>
<dbReference type="RefSeq" id="WP_019597361.1">
    <property type="nucleotide sequence ID" value="NZ_FNQC01000037.1"/>
</dbReference>
<protein>
    <submittedName>
        <fullName evidence="2">Uncharacterized protein</fullName>
    </submittedName>
</protein>
<evidence type="ECO:0000313" key="2">
    <source>
        <dbReference type="EMBL" id="SDZ58852.1"/>
    </source>
</evidence>
<keyword evidence="3" id="KW-1185">Reference proteome</keyword>
<dbReference type="EMBL" id="FNQC01000037">
    <property type="protein sequence ID" value="SDZ58852.1"/>
    <property type="molecule type" value="Genomic_DNA"/>
</dbReference>
<gene>
    <name evidence="2" type="ORF">SAMN05444412_1373</name>
</gene>